<protein>
    <submittedName>
        <fullName evidence="2">Uncharacterized protein</fullName>
    </submittedName>
</protein>
<name>A0A0F9D5P4_9ZZZZ</name>
<keyword evidence="1" id="KW-0472">Membrane</keyword>
<sequence>MIMDFLNNIGLQEISIAAVVTILLLREILRFITGILATKGKQERRCNVMECPLAKRNEVSGTLEWFHFKRELDARLKKLEEERE</sequence>
<keyword evidence="1" id="KW-1133">Transmembrane helix</keyword>
<evidence type="ECO:0000256" key="1">
    <source>
        <dbReference type="SAM" id="Phobius"/>
    </source>
</evidence>
<accession>A0A0F9D5P4</accession>
<feature type="transmembrane region" description="Helical" evidence="1">
    <location>
        <begin position="14"/>
        <end position="37"/>
    </location>
</feature>
<dbReference type="AlphaFoldDB" id="A0A0F9D5P4"/>
<organism evidence="2">
    <name type="scientific">marine sediment metagenome</name>
    <dbReference type="NCBI Taxonomy" id="412755"/>
    <lineage>
        <taxon>unclassified sequences</taxon>
        <taxon>metagenomes</taxon>
        <taxon>ecological metagenomes</taxon>
    </lineage>
</organism>
<evidence type="ECO:0000313" key="2">
    <source>
        <dbReference type="EMBL" id="KKL07393.1"/>
    </source>
</evidence>
<dbReference type="EMBL" id="LAZR01043311">
    <property type="protein sequence ID" value="KKL07393.1"/>
    <property type="molecule type" value="Genomic_DNA"/>
</dbReference>
<gene>
    <name evidence="2" type="ORF">LCGC14_2586490</name>
</gene>
<reference evidence="2" key="1">
    <citation type="journal article" date="2015" name="Nature">
        <title>Complex archaea that bridge the gap between prokaryotes and eukaryotes.</title>
        <authorList>
            <person name="Spang A."/>
            <person name="Saw J.H."/>
            <person name="Jorgensen S.L."/>
            <person name="Zaremba-Niedzwiedzka K."/>
            <person name="Martijn J."/>
            <person name="Lind A.E."/>
            <person name="van Eijk R."/>
            <person name="Schleper C."/>
            <person name="Guy L."/>
            <person name="Ettema T.J."/>
        </authorList>
    </citation>
    <scope>NUCLEOTIDE SEQUENCE</scope>
</reference>
<keyword evidence="1" id="KW-0812">Transmembrane</keyword>
<proteinExistence type="predicted"/>
<comment type="caution">
    <text evidence="2">The sequence shown here is derived from an EMBL/GenBank/DDBJ whole genome shotgun (WGS) entry which is preliminary data.</text>
</comment>